<evidence type="ECO:0000313" key="2">
    <source>
        <dbReference type="Proteomes" id="UP000502706"/>
    </source>
</evidence>
<dbReference type="InterPro" id="IPR006699">
    <property type="entry name" value="GlpP"/>
</dbReference>
<dbReference type="SUPFAM" id="SSF110391">
    <property type="entry name" value="GlpP-like"/>
    <property type="match status" value="1"/>
</dbReference>
<reference evidence="1 2" key="1">
    <citation type="submission" date="2019-10" db="EMBL/GenBank/DDBJ databases">
        <title>Rubrobacter sp nov SCSIO 52915 isolated from a deep-sea sediment in the South China Sea.</title>
        <authorList>
            <person name="Chen R.W."/>
        </authorList>
    </citation>
    <scope>NUCLEOTIDE SEQUENCE [LARGE SCALE GENOMIC DNA]</scope>
    <source>
        <strain evidence="1 2">SCSIO 52915</strain>
    </source>
</reference>
<name>A0A6G8PYE8_9ACTN</name>
<dbReference type="AlphaFoldDB" id="A0A6G8PYE8"/>
<dbReference type="PANTHER" id="PTHR35787:SF1">
    <property type="entry name" value="GLYCEROL UPTAKE OPERON ANTITERMINATOR REGULATORY PROTEIN"/>
    <property type="match status" value="1"/>
</dbReference>
<evidence type="ECO:0000313" key="1">
    <source>
        <dbReference type="EMBL" id="QIN79274.1"/>
    </source>
</evidence>
<dbReference type="RefSeq" id="WP_166396936.1">
    <property type="nucleotide sequence ID" value="NZ_CP045121.1"/>
</dbReference>
<dbReference type="GO" id="GO:0006355">
    <property type="term" value="P:regulation of DNA-templated transcription"/>
    <property type="evidence" value="ECO:0007669"/>
    <property type="project" value="InterPro"/>
</dbReference>
<dbReference type="PANTHER" id="PTHR35787">
    <property type="entry name" value="GLYCEROL UPTAKE OPERON ANTITERMINATOR REGULATORY PROTEIN"/>
    <property type="match status" value="1"/>
</dbReference>
<protein>
    <submittedName>
        <fullName evidence="1">Glycerol-3-phosphate responsive antiterminator</fullName>
    </submittedName>
</protein>
<dbReference type="GO" id="GO:0006071">
    <property type="term" value="P:glycerol metabolic process"/>
    <property type="evidence" value="ECO:0007669"/>
    <property type="project" value="InterPro"/>
</dbReference>
<accession>A0A6G8PYE8</accession>
<dbReference type="Gene3D" id="3.20.20.70">
    <property type="entry name" value="Aldolase class I"/>
    <property type="match status" value="1"/>
</dbReference>
<dbReference type="PIRSF" id="PIRSF016897">
    <property type="entry name" value="GlpP"/>
    <property type="match status" value="1"/>
</dbReference>
<organism evidence="1 2">
    <name type="scientific">Rubrobacter marinus</name>
    <dbReference type="NCBI Taxonomy" id="2653852"/>
    <lineage>
        <taxon>Bacteria</taxon>
        <taxon>Bacillati</taxon>
        <taxon>Actinomycetota</taxon>
        <taxon>Rubrobacteria</taxon>
        <taxon>Rubrobacterales</taxon>
        <taxon>Rubrobacteraceae</taxon>
        <taxon>Rubrobacter</taxon>
    </lineage>
</organism>
<keyword evidence="2" id="KW-1185">Reference proteome</keyword>
<proteinExistence type="predicted"/>
<dbReference type="KEGG" id="rmar:GBA65_12970"/>
<dbReference type="Proteomes" id="UP000502706">
    <property type="component" value="Chromosome"/>
</dbReference>
<sequence length="201" mass="21237">MKRTNGARDFFGELRLSPVIPAVRGPDGALRDALSGPHAAVFVLGGDVFRVLERVEEAGQRKRPAVCVNVDMVGGVSADASGLRFLAGRVEGIISTHRHVVELAKGLGLVAIQRLFAIDSGAVERGTRLIGRADPHCVEILPALALPEVLATHPGLLERPVLAGGLLKSEDDVAALLAAGASGVSTSFEGLWRPRALRRRH</sequence>
<dbReference type="Pfam" id="PF04309">
    <property type="entry name" value="G3P_antiterm"/>
    <property type="match status" value="1"/>
</dbReference>
<gene>
    <name evidence="1" type="ORF">GBA65_12970</name>
</gene>
<dbReference type="EMBL" id="CP045121">
    <property type="protein sequence ID" value="QIN79274.1"/>
    <property type="molecule type" value="Genomic_DNA"/>
</dbReference>
<dbReference type="InterPro" id="IPR013785">
    <property type="entry name" value="Aldolase_TIM"/>
</dbReference>